<dbReference type="AlphaFoldDB" id="A0A5J4WVU4"/>
<dbReference type="EMBL" id="SNRW01000979">
    <property type="protein sequence ID" value="KAA6398339.1"/>
    <property type="molecule type" value="Genomic_DNA"/>
</dbReference>
<evidence type="ECO:0000313" key="2">
    <source>
        <dbReference type="Proteomes" id="UP000324800"/>
    </source>
</evidence>
<reference evidence="1 2" key="1">
    <citation type="submission" date="2019-03" db="EMBL/GenBank/DDBJ databases">
        <title>Single cell metagenomics reveals metabolic interactions within the superorganism composed of flagellate Streblomastix strix and complex community of Bacteroidetes bacteria on its surface.</title>
        <authorList>
            <person name="Treitli S.C."/>
            <person name="Kolisko M."/>
            <person name="Husnik F."/>
            <person name="Keeling P."/>
            <person name="Hampl V."/>
        </authorList>
    </citation>
    <scope>NUCLEOTIDE SEQUENCE [LARGE SCALE GENOMIC DNA]</scope>
    <source>
        <strain evidence="1">ST1C</strain>
    </source>
</reference>
<name>A0A5J4WVU4_9EUKA</name>
<evidence type="ECO:0000313" key="1">
    <source>
        <dbReference type="EMBL" id="KAA6398339.1"/>
    </source>
</evidence>
<proteinExistence type="predicted"/>
<protein>
    <submittedName>
        <fullName evidence="1">Uncharacterized protein</fullName>
    </submittedName>
</protein>
<dbReference type="Proteomes" id="UP000324800">
    <property type="component" value="Unassembled WGS sequence"/>
</dbReference>
<comment type="caution">
    <text evidence="1">The sequence shown here is derived from an EMBL/GenBank/DDBJ whole genome shotgun (WGS) entry which is preliminary data.</text>
</comment>
<organism evidence="1 2">
    <name type="scientific">Streblomastix strix</name>
    <dbReference type="NCBI Taxonomy" id="222440"/>
    <lineage>
        <taxon>Eukaryota</taxon>
        <taxon>Metamonada</taxon>
        <taxon>Preaxostyla</taxon>
        <taxon>Oxymonadida</taxon>
        <taxon>Streblomastigidae</taxon>
        <taxon>Streblomastix</taxon>
    </lineage>
</organism>
<sequence length="112" mass="13554">MFLFPRSFKSDLDQNQLCNLRIPVPIHFAEQGLIIHQFLFVHIQEYYLIAIRYHSDSQKFSNDSDHQKENFVECQRGMFNSKAHYYLFDELPPKLRTQKMLESRNHRNMTKC</sequence>
<gene>
    <name evidence="1" type="ORF">EZS28_006135</name>
</gene>
<accession>A0A5J4WVU4</accession>